<dbReference type="PANTHER" id="PTHR10434">
    <property type="entry name" value="1-ACYL-SN-GLYCEROL-3-PHOSPHATE ACYLTRANSFERASE"/>
    <property type="match status" value="1"/>
</dbReference>
<protein>
    <submittedName>
        <fullName evidence="4">Lysophospholipid acyltransferase family protein</fullName>
    </submittedName>
</protein>
<comment type="caution">
    <text evidence="4">The sequence shown here is derived from an EMBL/GenBank/DDBJ whole genome shotgun (WGS) entry which is preliminary data.</text>
</comment>
<feature type="domain" description="Phospholipid/glycerol acyltransferase" evidence="3">
    <location>
        <begin position="43"/>
        <end position="160"/>
    </location>
</feature>
<keyword evidence="1" id="KW-0808">Transferase</keyword>
<evidence type="ECO:0000256" key="2">
    <source>
        <dbReference type="ARBA" id="ARBA00023315"/>
    </source>
</evidence>
<gene>
    <name evidence="4" type="ORF">H0267_01845</name>
</gene>
<keyword evidence="5" id="KW-1185">Reference proteome</keyword>
<accession>A0A931MTI4</accession>
<dbReference type="CDD" id="cd06551">
    <property type="entry name" value="LPLAT"/>
    <property type="match status" value="1"/>
</dbReference>
<dbReference type="GO" id="GO:0006654">
    <property type="term" value="P:phosphatidic acid biosynthetic process"/>
    <property type="evidence" value="ECO:0007669"/>
    <property type="project" value="TreeGrafter"/>
</dbReference>
<sequence>MQKADKSPFIQWGFTRFNRWLIHRNFENIRLLPPNSNPVPEKTLYIINHSTWWDPLMIFYLNDTYIQSDGYGMMHEDGVNRYPFFKKIGAYSINTDHRKHLMESLHYSITLLKENKSVWVFPQGKETPLEKRPLQFFSGVSYIIQNCPDTKVVPISLYYSFEHTKKPNVYMQVGDPLKKDEYIDKNRKEMTRYIEEKATLQLDRLKELIIQENHAHFKDI</sequence>
<reference evidence="4 5" key="1">
    <citation type="journal article" date="2005" name="Int. J. Syst. Evol. Microbiol.">
        <title>Halobacillus yeomjeoni sp. nov., isolated from a marine solar saltern in Korea.</title>
        <authorList>
            <person name="Yoon J.H."/>
            <person name="Kang S.J."/>
            <person name="Lee C.H."/>
            <person name="Oh H.W."/>
            <person name="Oh T.K."/>
        </authorList>
    </citation>
    <scope>NUCLEOTIDE SEQUENCE [LARGE SCALE GENOMIC DNA]</scope>
    <source>
        <strain evidence="4 5">KCTC 3957</strain>
    </source>
</reference>
<dbReference type="SMART" id="SM00563">
    <property type="entry name" value="PlsC"/>
    <property type="match status" value="1"/>
</dbReference>
<dbReference type="Pfam" id="PF01553">
    <property type="entry name" value="Acyltransferase"/>
    <property type="match status" value="1"/>
</dbReference>
<dbReference type="EMBL" id="JADZSC010000001">
    <property type="protein sequence ID" value="MBH0228943.1"/>
    <property type="molecule type" value="Genomic_DNA"/>
</dbReference>
<dbReference type="PANTHER" id="PTHR10434:SF11">
    <property type="entry name" value="1-ACYL-SN-GLYCEROL-3-PHOSPHATE ACYLTRANSFERASE"/>
    <property type="match status" value="1"/>
</dbReference>
<proteinExistence type="predicted"/>
<organism evidence="4 5">
    <name type="scientific">Halobacillus yeomjeoni</name>
    <dbReference type="NCBI Taxonomy" id="311194"/>
    <lineage>
        <taxon>Bacteria</taxon>
        <taxon>Bacillati</taxon>
        <taxon>Bacillota</taxon>
        <taxon>Bacilli</taxon>
        <taxon>Bacillales</taxon>
        <taxon>Bacillaceae</taxon>
        <taxon>Halobacillus</taxon>
    </lineage>
</organism>
<dbReference type="SUPFAM" id="SSF69593">
    <property type="entry name" value="Glycerol-3-phosphate (1)-acyltransferase"/>
    <property type="match status" value="1"/>
</dbReference>
<dbReference type="RefSeq" id="WP_197315583.1">
    <property type="nucleotide sequence ID" value="NZ_JADZSC010000001.1"/>
</dbReference>
<dbReference type="InterPro" id="IPR002123">
    <property type="entry name" value="Plipid/glycerol_acylTrfase"/>
</dbReference>
<dbReference type="GO" id="GO:0005886">
    <property type="term" value="C:plasma membrane"/>
    <property type="evidence" value="ECO:0007669"/>
    <property type="project" value="TreeGrafter"/>
</dbReference>
<name>A0A931MTI4_9BACI</name>
<evidence type="ECO:0000313" key="4">
    <source>
        <dbReference type="EMBL" id="MBH0228943.1"/>
    </source>
</evidence>
<keyword evidence="2 4" id="KW-0012">Acyltransferase</keyword>
<evidence type="ECO:0000313" key="5">
    <source>
        <dbReference type="Proteomes" id="UP000614490"/>
    </source>
</evidence>
<evidence type="ECO:0000259" key="3">
    <source>
        <dbReference type="SMART" id="SM00563"/>
    </source>
</evidence>
<evidence type="ECO:0000256" key="1">
    <source>
        <dbReference type="ARBA" id="ARBA00022679"/>
    </source>
</evidence>
<dbReference type="Proteomes" id="UP000614490">
    <property type="component" value="Unassembled WGS sequence"/>
</dbReference>
<dbReference type="AlphaFoldDB" id="A0A931MTI4"/>
<dbReference type="GO" id="GO:0003841">
    <property type="term" value="F:1-acylglycerol-3-phosphate O-acyltransferase activity"/>
    <property type="evidence" value="ECO:0007669"/>
    <property type="project" value="TreeGrafter"/>
</dbReference>